<accession>N9T366</accession>
<dbReference type="HOGENOM" id="CLU_150733_0_0_6"/>
<evidence type="ECO:0008006" key="3">
    <source>
        <dbReference type="Google" id="ProtNLM"/>
    </source>
</evidence>
<comment type="caution">
    <text evidence="1">The sequence shown here is derived from an EMBL/GenBank/DDBJ whole genome shotgun (WGS) entry which is preliminary data.</text>
</comment>
<dbReference type="OrthoDB" id="6711567at2"/>
<reference evidence="1 2" key="1">
    <citation type="submission" date="2013-02" db="EMBL/GenBank/DDBJ databases">
        <title>The Genome Sequence of Acinetobacter sp. CIP 70.18.</title>
        <authorList>
            <consortium name="The Broad Institute Genome Sequencing Platform"/>
            <consortium name="The Broad Institute Genome Sequencing Center for Infectious Disease"/>
            <person name="Cerqueira G."/>
            <person name="Feldgarden M."/>
            <person name="Courvalin P."/>
            <person name="Perichon B."/>
            <person name="Grillot-Courvalin C."/>
            <person name="Clermont D."/>
            <person name="Rocha E."/>
            <person name="Yoon E.-J."/>
            <person name="Nemec A."/>
            <person name="Walker B."/>
            <person name="Young S.K."/>
            <person name="Zeng Q."/>
            <person name="Gargeya S."/>
            <person name="Fitzgerald M."/>
            <person name="Haas B."/>
            <person name="Abouelleil A."/>
            <person name="Alvarado L."/>
            <person name="Arachchi H.M."/>
            <person name="Berlin A.M."/>
            <person name="Chapman S.B."/>
            <person name="Dewar J."/>
            <person name="Goldberg J."/>
            <person name="Griggs A."/>
            <person name="Gujja S."/>
            <person name="Hansen M."/>
            <person name="Howarth C."/>
            <person name="Imamovic A."/>
            <person name="Larimer J."/>
            <person name="McCowan C."/>
            <person name="Murphy C."/>
            <person name="Neiman D."/>
            <person name="Pearson M."/>
            <person name="Priest M."/>
            <person name="Roberts A."/>
            <person name="Saif S."/>
            <person name="Shea T."/>
            <person name="Sisk P."/>
            <person name="Sykes S."/>
            <person name="Wortman J."/>
            <person name="Nusbaum C."/>
            <person name="Birren B."/>
        </authorList>
    </citation>
    <scope>NUCLEOTIDE SEQUENCE [LARGE SCALE GENOMIC DNA]</scope>
    <source>
        <strain evidence="1 2">CIP 70.18</strain>
    </source>
</reference>
<gene>
    <name evidence="1" type="ORF">F902_02537</name>
</gene>
<evidence type="ECO:0000313" key="1">
    <source>
        <dbReference type="EMBL" id="ENX58137.1"/>
    </source>
</evidence>
<dbReference type="AlphaFoldDB" id="N9T366"/>
<protein>
    <recommendedName>
        <fullName evidence="3">HEPN domain-containing protein</fullName>
    </recommendedName>
</protein>
<dbReference type="Gene3D" id="1.20.120.330">
    <property type="entry name" value="Nucleotidyltransferases domain 2"/>
    <property type="match status" value="1"/>
</dbReference>
<proteinExistence type="predicted"/>
<organism evidence="1 2">
    <name type="scientific">Acinetobacter higginsii</name>
    <dbReference type="NCBI Taxonomy" id="70347"/>
    <lineage>
        <taxon>Bacteria</taxon>
        <taxon>Pseudomonadati</taxon>
        <taxon>Pseudomonadota</taxon>
        <taxon>Gammaproteobacteria</taxon>
        <taxon>Moraxellales</taxon>
        <taxon>Moraxellaceae</taxon>
        <taxon>Acinetobacter</taxon>
    </lineage>
</organism>
<dbReference type="PATRIC" id="fig|1217700.3.peg.2461"/>
<dbReference type="EMBL" id="APRN01000036">
    <property type="protein sequence ID" value="ENX58137.1"/>
    <property type="molecule type" value="Genomic_DNA"/>
</dbReference>
<evidence type="ECO:0000313" key="2">
    <source>
        <dbReference type="Proteomes" id="UP000013084"/>
    </source>
</evidence>
<sequence>MNNLDHLEYCKQIFNIESEYKEINYRNVVTKSYYFAFYETVDKLNLLGWKKTVAKGGVHAIEVSRLLGFPEKQLTDIEEKLAKKLHYRITALKKLRTKADYKLDQPISERMAQYCIVEAEDISNQLQNIN</sequence>
<dbReference type="Proteomes" id="UP000013084">
    <property type="component" value="Unassembled WGS sequence"/>
</dbReference>
<keyword evidence="2" id="KW-1185">Reference proteome</keyword>
<name>N9T366_9GAMM</name>